<comment type="caution">
    <text evidence="2">The sequence shown here is derived from an EMBL/GenBank/DDBJ whole genome shotgun (WGS) entry which is preliminary data.</text>
</comment>
<evidence type="ECO:0000259" key="1">
    <source>
        <dbReference type="Pfam" id="PF01370"/>
    </source>
</evidence>
<evidence type="ECO:0000313" key="2">
    <source>
        <dbReference type="EMBL" id="MBB3891567.1"/>
    </source>
</evidence>
<gene>
    <name evidence="2" type="ORF">GGQ61_002295</name>
</gene>
<dbReference type="PANTHER" id="PTHR43245:SF55">
    <property type="entry name" value="NAD(P)-BINDING DOMAIN-CONTAINING PROTEIN"/>
    <property type="match status" value="1"/>
</dbReference>
<dbReference type="Pfam" id="PF01370">
    <property type="entry name" value="Epimerase"/>
    <property type="match status" value="1"/>
</dbReference>
<dbReference type="AlphaFoldDB" id="A0A840A2N6"/>
<dbReference type="Gene3D" id="3.40.50.720">
    <property type="entry name" value="NAD(P)-binding Rossmann-like Domain"/>
    <property type="match status" value="1"/>
</dbReference>
<dbReference type="InterPro" id="IPR050177">
    <property type="entry name" value="Lipid_A_modif_metabolic_enz"/>
</dbReference>
<keyword evidence="3" id="KW-1185">Reference proteome</keyword>
<protein>
    <submittedName>
        <fullName evidence="2">Nucleoside-diphosphate-sugar epimerase</fullName>
    </submittedName>
</protein>
<proteinExistence type="predicted"/>
<dbReference type="PANTHER" id="PTHR43245">
    <property type="entry name" value="BIFUNCTIONAL POLYMYXIN RESISTANCE PROTEIN ARNA"/>
    <property type="match status" value="1"/>
</dbReference>
<reference evidence="2 3" key="1">
    <citation type="submission" date="2020-08" db="EMBL/GenBank/DDBJ databases">
        <title>Genomic Encyclopedia of Type Strains, Phase IV (KMG-IV): sequencing the most valuable type-strain genomes for metagenomic binning, comparative biology and taxonomic classification.</title>
        <authorList>
            <person name="Goeker M."/>
        </authorList>
    </citation>
    <scope>NUCLEOTIDE SEQUENCE [LARGE SCALE GENOMIC DNA]</scope>
    <source>
        <strain evidence="2 3">DSM 21793</strain>
    </source>
</reference>
<dbReference type="InterPro" id="IPR001509">
    <property type="entry name" value="Epimerase_deHydtase"/>
</dbReference>
<dbReference type="RefSeq" id="WP_183772659.1">
    <property type="nucleotide sequence ID" value="NZ_JACIDK010000003.1"/>
</dbReference>
<dbReference type="InterPro" id="IPR036291">
    <property type="entry name" value="NAD(P)-bd_dom_sf"/>
</dbReference>
<organism evidence="2 3">
    <name type="scientific">Phenylobacterium haematophilum</name>
    <dbReference type="NCBI Taxonomy" id="98513"/>
    <lineage>
        <taxon>Bacteria</taxon>
        <taxon>Pseudomonadati</taxon>
        <taxon>Pseudomonadota</taxon>
        <taxon>Alphaproteobacteria</taxon>
        <taxon>Caulobacterales</taxon>
        <taxon>Caulobacteraceae</taxon>
        <taxon>Phenylobacterium</taxon>
    </lineage>
</organism>
<dbReference type="SUPFAM" id="SSF51735">
    <property type="entry name" value="NAD(P)-binding Rossmann-fold domains"/>
    <property type="match status" value="1"/>
</dbReference>
<feature type="domain" description="NAD-dependent epimerase/dehydratase" evidence="1">
    <location>
        <begin position="4"/>
        <end position="205"/>
    </location>
</feature>
<dbReference type="CDD" id="cd08946">
    <property type="entry name" value="SDR_e"/>
    <property type="match status" value="1"/>
</dbReference>
<name>A0A840A2N6_9CAUL</name>
<sequence length="268" mass="28747">MAEVTILGARGFVGSRLRAAFEAEGADVYAPAKGDPAMFERDLGAVYYCAGLTADYAVRPFDTVEAHATLVAALARSGRFSRLIYTSSTRLYDTSSAALMAENQPLIFRPDQPRQIYDLSKALGENITLTQMGGKGGVARLSNVFDWQDDSPGFLSEWLIAARSQKTIALESSPHIARDYIHVDDVVRALRAMIDAPEPGIVNVASGELVDNGAIARTFELAGYGITFSGSGNPPPVPCADVAKLRALGVDPRPVRAVIAEYLASRDH</sequence>
<evidence type="ECO:0000313" key="3">
    <source>
        <dbReference type="Proteomes" id="UP000530564"/>
    </source>
</evidence>
<dbReference type="Proteomes" id="UP000530564">
    <property type="component" value="Unassembled WGS sequence"/>
</dbReference>
<accession>A0A840A2N6</accession>
<dbReference type="EMBL" id="JACIDK010000003">
    <property type="protein sequence ID" value="MBB3891567.1"/>
    <property type="molecule type" value="Genomic_DNA"/>
</dbReference>